<dbReference type="RefSeq" id="WP_252471536.1">
    <property type="nucleotide sequence ID" value="NZ_JALBWM010000106.1"/>
</dbReference>
<accession>A0A9X2EPM6</accession>
<reference evidence="1" key="1">
    <citation type="journal article" date="2022" name="Arch. Microbiol.">
        <title>Microbulbifer okhotskensis sp. nov., isolated from a deep bottom sediment of the Okhotsk Sea.</title>
        <authorList>
            <person name="Romanenko L."/>
            <person name="Kurilenko V."/>
            <person name="Otstavnykh N."/>
            <person name="Velansky P."/>
            <person name="Isaeva M."/>
            <person name="Mikhailov V."/>
        </authorList>
    </citation>
    <scope>NUCLEOTIDE SEQUENCE</scope>
    <source>
        <strain evidence="1">OS29</strain>
    </source>
</reference>
<protein>
    <submittedName>
        <fullName evidence="1">Uncharacterized protein</fullName>
    </submittedName>
</protein>
<dbReference type="AlphaFoldDB" id="A0A9X2EPM6"/>
<sequence length="98" mass="10643">MKVIAKVLDVTTRSYQKDGVTKQAADIVCKSGSTTIDVTMFDGDVGRGKHLLYDKLVGQQCILNLSPEVYRGNLNYRLGFDDPKPVSHSAPTSKAKAA</sequence>
<evidence type="ECO:0000313" key="2">
    <source>
        <dbReference type="Proteomes" id="UP001139028"/>
    </source>
</evidence>
<gene>
    <name evidence="1" type="ORF">MO867_17470</name>
</gene>
<organism evidence="1 2">
    <name type="scientific">Microbulbifer okhotskensis</name>
    <dbReference type="NCBI Taxonomy" id="2926617"/>
    <lineage>
        <taxon>Bacteria</taxon>
        <taxon>Pseudomonadati</taxon>
        <taxon>Pseudomonadota</taxon>
        <taxon>Gammaproteobacteria</taxon>
        <taxon>Cellvibrionales</taxon>
        <taxon>Microbulbiferaceae</taxon>
        <taxon>Microbulbifer</taxon>
    </lineage>
</organism>
<evidence type="ECO:0000313" key="1">
    <source>
        <dbReference type="EMBL" id="MCO1336124.1"/>
    </source>
</evidence>
<name>A0A9X2EPM6_9GAMM</name>
<keyword evidence="2" id="KW-1185">Reference proteome</keyword>
<dbReference type="EMBL" id="JALBWM010000106">
    <property type="protein sequence ID" value="MCO1336124.1"/>
    <property type="molecule type" value="Genomic_DNA"/>
</dbReference>
<comment type="caution">
    <text evidence="1">The sequence shown here is derived from an EMBL/GenBank/DDBJ whole genome shotgun (WGS) entry which is preliminary data.</text>
</comment>
<dbReference type="Proteomes" id="UP001139028">
    <property type="component" value="Unassembled WGS sequence"/>
</dbReference>
<proteinExistence type="predicted"/>